<dbReference type="STRING" id="765257.A0A0C9XEA1"/>
<reference evidence="1 2" key="1">
    <citation type="submission" date="2014-04" db="EMBL/GenBank/DDBJ databases">
        <authorList>
            <consortium name="DOE Joint Genome Institute"/>
            <person name="Kuo A."/>
            <person name="Kohler A."/>
            <person name="Costa M.D."/>
            <person name="Nagy L.G."/>
            <person name="Floudas D."/>
            <person name="Copeland A."/>
            <person name="Barry K.W."/>
            <person name="Cichocki N."/>
            <person name="Veneault-Fourrey C."/>
            <person name="LaButti K."/>
            <person name="Lindquist E.A."/>
            <person name="Lipzen A."/>
            <person name="Lundell T."/>
            <person name="Morin E."/>
            <person name="Murat C."/>
            <person name="Sun H."/>
            <person name="Tunlid A."/>
            <person name="Henrissat B."/>
            <person name="Grigoriev I.V."/>
            <person name="Hibbett D.S."/>
            <person name="Martin F."/>
            <person name="Nordberg H.P."/>
            <person name="Cantor M.N."/>
            <person name="Hua S.X."/>
        </authorList>
    </citation>
    <scope>NUCLEOTIDE SEQUENCE [LARGE SCALE GENOMIC DNA]</scope>
    <source>
        <strain evidence="1 2">441</strain>
    </source>
</reference>
<dbReference type="OrthoDB" id="6511194at2759"/>
<reference evidence="2" key="2">
    <citation type="submission" date="2015-01" db="EMBL/GenBank/DDBJ databases">
        <title>Evolutionary Origins and Diversification of the Mycorrhizal Mutualists.</title>
        <authorList>
            <consortium name="DOE Joint Genome Institute"/>
            <consortium name="Mycorrhizal Genomics Consortium"/>
            <person name="Kohler A."/>
            <person name="Kuo A."/>
            <person name="Nagy L.G."/>
            <person name="Floudas D."/>
            <person name="Copeland A."/>
            <person name="Barry K.W."/>
            <person name="Cichocki N."/>
            <person name="Veneault-Fourrey C."/>
            <person name="LaButti K."/>
            <person name="Lindquist E.A."/>
            <person name="Lipzen A."/>
            <person name="Lundell T."/>
            <person name="Morin E."/>
            <person name="Murat C."/>
            <person name="Riley R."/>
            <person name="Ohm R."/>
            <person name="Sun H."/>
            <person name="Tunlid A."/>
            <person name="Henrissat B."/>
            <person name="Grigoriev I.V."/>
            <person name="Hibbett D.S."/>
            <person name="Martin F."/>
        </authorList>
    </citation>
    <scope>NUCLEOTIDE SEQUENCE [LARGE SCALE GENOMIC DNA]</scope>
    <source>
        <strain evidence="2">441</strain>
    </source>
</reference>
<feature type="non-terminal residue" evidence="1">
    <location>
        <position position="1"/>
    </location>
</feature>
<dbReference type="Proteomes" id="UP000054018">
    <property type="component" value="Unassembled WGS sequence"/>
</dbReference>
<dbReference type="PANTHER" id="PTHR35871:SF1">
    <property type="entry name" value="CXC1-LIKE CYSTEINE CLUSTER ASSOCIATED WITH KDZ TRANSPOSASES DOMAIN-CONTAINING PROTEIN"/>
    <property type="match status" value="1"/>
</dbReference>
<dbReference type="EMBL" id="KN834520">
    <property type="protein sequence ID" value="KIK10625.1"/>
    <property type="molecule type" value="Genomic_DNA"/>
</dbReference>
<dbReference type="GO" id="GO:0003676">
    <property type="term" value="F:nucleic acid binding"/>
    <property type="evidence" value="ECO:0007669"/>
    <property type="project" value="InterPro"/>
</dbReference>
<dbReference type="Gene3D" id="3.30.420.10">
    <property type="entry name" value="Ribonuclease H-like superfamily/Ribonuclease H"/>
    <property type="match status" value="1"/>
</dbReference>
<organism evidence="1 2">
    <name type="scientific">Pisolithus microcarpus 441</name>
    <dbReference type="NCBI Taxonomy" id="765257"/>
    <lineage>
        <taxon>Eukaryota</taxon>
        <taxon>Fungi</taxon>
        <taxon>Dikarya</taxon>
        <taxon>Basidiomycota</taxon>
        <taxon>Agaricomycotina</taxon>
        <taxon>Agaricomycetes</taxon>
        <taxon>Agaricomycetidae</taxon>
        <taxon>Boletales</taxon>
        <taxon>Sclerodermatineae</taxon>
        <taxon>Pisolithaceae</taxon>
        <taxon>Pisolithus</taxon>
    </lineage>
</organism>
<dbReference type="AlphaFoldDB" id="A0A0C9XEA1"/>
<protein>
    <submittedName>
        <fullName evidence="1">Uncharacterized protein</fullName>
    </submittedName>
</protein>
<evidence type="ECO:0000313" key="1">
    <source>
        <dbReference type="EMBL" id="KIK10625.1"/>
    </source>
</evidence>
<keyword evidence="2" id="KW-1185">Reference proteome</keyword>
<dbReference type="InterPro" id="IPR036397">
    <property type="entry name" value="RNaseH_sf"/>
</dbReference>
<gene>
    <name evidence="1" type="ORF">PISMIDRAFT_124159</name>
</gene>
<dbReference type="HOGENOM" id="CLU_005726_1_0_1"/>
<sequence length="516" mass="58707">MTHPANPVGGQWTKAANQAARNAGKVKGDYLSRSLRSWSMAYVKTRTLPHHMPSKKFSRIEDESLAADLHLHLQSIGKYVRAQDLVDYLSNVGNQTRLGFKKTISLRTAQCWMGRLGYRWKKEPRGQYSDGHERGDVVAYRQTIFIPAWCHYQPRMRVWNYSNPIIAEPTATPPPGRHIVAWFHDESTFYANDRRKQRWVHERESPALHPKGEGASVMVSDFVSADYGWLCSPDGKEGARVLFKAGKARDGYFTNEDVLAQTEKAMDILQKFYPDDDHIFIFDNATTHLKRANDALSARKMPKNPSRTWGIWIDSKDGDGRTVRGTDGKVVKEKIRMADGQMPNGDSQPLYFPDGHEKAGWFKGMAQILVERGYESAPALPSECKDFKCPSGGDSYCCCRRLMFNQPDFTNVDSLLESSCRAQGFNVVFLPKFHCELNFIEQCWGYAKRIYRARPQSSSEAVLEQNVIKSLEAVPLASIRRFAIRSARFIDAYHNGLDGRQAAWAVKKYRGHRVIP</sequence>
<proteinExistence type="predicted"/>
<accession>A0A0C9XEA1</accession>
<name>A0A0C9XEA1_9AGAM</name>
<evidence type="ECO:0000313" key="2">
    <source>
        <dbReference type="Proteomes" id="UP000054018"/>
    </source>
</evidence>
<dbReference type="PANTHER" id="PTHR35871">
    <property type="entry name" value="EXPRESSED PROTEIN"/>
    <property type="match status" value="1"/>
</dbReference>